<dbReference type="GO" id="GO:0008654">
    <property type="term" value="P:phospholipid biosynthetic process"/>
    <property type="evidence" value="ECO:0007669"/>
    <property type="project" value="InterPro"/>
</dbReference>
<gene>
    <name evidence="4" type="ORF">GM415_13615</name>
</gene>
<dbReference type="GO" id="GO:0016780">
    <property type="term" value="F:phosphotransferase activity, for other substituted phosphate groups"/>
    <property type="evidence" value="ECO:0007669"/>
    <property type="project" value="InterPro"/>
</dbReference>
<feature type="transmembrane region" description="Helical" evidence="3">
    <location>
        <begin position="58"/>
        <end position="80"/>
    </location>
</feature>
<feature type="transmembrane region" description="Helical" evidence="3">
    <location>
        <begin position="21"/>
        <end position="52"/>
    </location>
</feature>
<dbReference type="PROSITE" id="PS00379">
    <property type="entry name" value="CDP_ALCOHOL_P_TRANSF"/>
    <property type="match status" value="1"/>
</dbReference>
<keyword evidence="3" id="KW-0812">Transmembrane</keyword>
<dbReference type="AlphaFoldDB" id="A0A6I6JG23"/>
<dbReference type="KEGG" id="psel:GM415_13615"/>
<evidence type="ECO:0000256" key="2">
    <source>
        <dbReference type="RuleBase" id="RU003750"/>
    </source>
</evidence>
<dbReference type="RefSeq" id="WP_158949081.1">
    <property type="nucleotide sequence ID" value="NZ_CP046400.1"/>
</dbReference>
<dbReference type="InterPro" id="IPR048254">
    <property type="entry name" value="CDP_ALCOHOL_P_TRANSF_CS"/>
</dbReference>
<evidence type="ECO:0000313" key="4">
    <source>
        <dbReference type="EMBL" id="QGY41121.1"/>
    </source>
</evidence>
<dbReference type="Gene3D" id="1.20.120.1760">
    <property type="match status" value="1"/>
</dbReference>
<evidence type="ECO:0000256" key="1">
    <source>
        <dbReference type="ARBA" id="ARBA00022679"/>
    </source>
</evidence>
<accession>A0A6I6JG23</accession>
<comment type="similarity">
    <text evidence="2">Belongs to the CDP-alcohol phosphatidyltransferase class-I family.</text>
</comment>
<keyword evidence="3" id="KW-1133">Transmembrane helix</keyword>
<reference evidence="4 5" key="1">
    <citation type="submission" date="2019-11" db="EMBL/GenBank/DDBJ databases">
        <authorList>
            <person name="Zheng R.K."/>
            <person name="Sun C.M."/>
        </authorList>
    </citation>
    <scope>NUCLEOTIDE SEQUENCE [LARGE SCALE GENOMIC DNA]</scope>
    <source>
        <strain evidence="4 5">SRB007</strain>
    </source>
</reference>
<keyword evidence="5" id="KW-1185">Reference proteome</keyword>
<name>A0A6I6JG23_9BACT</name>
<dbReference type="GO" id="GO:0016020">
    <property type="term" value="C:membrane"/>
    <property type="evidence" value="ECO:0007669"/>
    <property type="project" value="InterPro"/>
</dbReference>
<protein>
    <submittedName>
        <fullName evidence="4">CDP-alcohol phosphatidyltransferase</fullName>
    </submittedName>
</protein>
<dbReference type="InterPro" id="IPR000462">
    <property type="entry name" value="CDP-OH_P_trans"/>
</dbReference>
<feature type="transmembrane region" description="Helical" evidence="3">
    <location>
        <begin position="119"/>
        <end position="137"/>
    </location>
</feature>
<sequence>MDYFNEEERAKQMAFAAKRDRLFSPVITLLVSLGATANQISIIGVVFLLLACVLPHDYAYTATFFMALHVFCDGIDGPLARRLGSAHAGGSLIDIVVDQLGVVFLPAAAIYHFGAWGPAMVVFSSSYLIFIALAVYANELGVELRKFIRSKYLMFLLYLGSLHSKNDMVTYFCGAFAVYYSIEACEALRRIYLFHDTRPRGPKY</sequence>
<feature type="transmembrane region" description="Helical" evidence="3">
    <location>
        <begin position="92"/>
        <end position="113"/>
    </location>
</feature>
<dbReference type="Pfam" id="PF01066">
    <property type="entry name" value="CDP-OH_P_transf"/>
    <property type="match status" value="1"/>
</dbReference>
<evidence type="ECO:0000256" key="3">
    <source>
        <dbReference type="SAM" id="Phobius"/>
    </source>
</evidence>
<proteinExistence type="inferred from homology"/>
<keyword evidence="1 2" id="KW-0808">Transferase</keyword>
<dbReference type="EMBL" id="CP046400">
    <property type="protein sequence ID" value="QGY41121.1"/>
    <property type="molecule type" value="Genomic_DNA"/>
</dbReference>
<keyword evidence="3" id="KW-0472">Membrane</keyword>
<dbReference type="Proteomes" id="UP000428328">
    <property type="component" value="Chromosome"/>
</dbReference>
<dbReference type="InterPro" id="IPR043130">
    <property type="entry name" value="CDP-OH_PTrfase_TM_dom"/>
</dbReference>
<evidence type="ECO:0000313" key="5">
    <source>
        <dbReference type="Proteomes" id="UP000428328"/>
    </source>
</evidence>
<organism evidence="4 5">
    <name type="scientific">Pseudodesulfovibrio cashew</name>
    <dbReference type="NCBI Taxonomy" id="2678688"/>
    <lineage>
        <taxon>Bacteria</taxon>
        <taxon>Pseudomonadati</taxon>
        <taxon>Thermodesulfobacteriota</taxon>
        <taxon>Desulfovibrionia</taxon>
        <taxon>Desulfovibrionales</taxon>
        <taxon>Desulfovibrionaceae</taxon>
    </lineage>
</organism>